<name>A0A5B0Q0Z5_PUCGR</name>
<dbReference type="EMBL" id="VDEP01000310">
    <property type="protein sequence ID" value="KAA1106743.1"/>
    <property type="molecule type" value="Genomic_DNA"/>
</dbReference>
<organism evidence="2 3">
    <name type="scientific">Puccinia graminis f. sp. tritici</name>
    <dbReference type="NCBI Taxonomy" id="56615"/>
    <lineage>
        <taxon>Eukaryota</taxon>
        <taxon>Fungi</taxon>
        <taxon>Dikarya</taxon>
        <taxon>Basidiomycota</taxon>
        <taxon>Pucciniomycotina</taxon>
        <taxon>Pucciniomycetes</taxon>
        <taxon>Pucciniales</taxon>
        <taxon>Pucciniaceae</taxon>
        <taxon>Puccinia</taxon>
    </lineage>
</organism>
<feature type="region of interest" description="Disordered" evidence="1">
    <location>
        <begin position="1"/>
        <end position="30"/>
    </location>
</feature>
<evidence type="ECO:0000313" key="2">
    <source>
        <dbReference type="EMBL" id="KAA1106743.1"/>
    </source>
</evidence>
<protein>
    <submittedName>
        <fullName evidence="2">Uncharacterized protein</fullName>
    </submittedName>
</protein>
<evidence type="ECO:0000313" key="3">
    <source>
        <dbReference type="Proteomes" id="UP000325313"/>
    </source>
</evidence>
<accession>A0A5B0Q0Z5</accession>
<reference evidence="2 3" key="1">
    <citation type="submission" date="2019-05" db="EMBL/GenBank/DDBJ databases">
        <title>Emergence of the Ug99 lineage of the wheat stem rust pathogen through somatic hybridization.</title>
        <authorList>
            <person name="Li F."/>
            <person name="Upadhyaya N.M."/>
            <person name="Sperschneider J."/>
            <person name="Matny O."/>
            <person name="Nguyen-Phuc H."/>
            <person name="Mago R."/>
            <person name="Raley C."/>
            <person name="Miller M.E."/>
            <person name="Silverstein K.A.T."/>
            <person name="Henningsen E."/>
            <person name="Hirsch C.D."/>
            <person name="Visser B."/>
            <person name="Pretorius Z.A."/>
            <person name="Steffenson B.J."/>
            <person name="Schwessinger B."/>
            <person name="Dodds P.N."/>
            <person name="Figueroa M."/>
        </authorList>
    </citation>
    <scope>NUCLEOTIDE SEQUENCE [LARGE SCALE GENOMIC DNA]</scope>
    <source>
        <strain evidence="2 3">Ug99</strain>
    </source>
</reference>
<dbReference type="AlphaFoldDB" id="A0A5B0Q0Z5"/>
<sequence length="76" mass="8436">MFHAIDNVLGSKNSGTSYPPGPSLPNTGVEPVSTAHFMRGGHTSRYTNSDWMTVRTALQVHADNPYFTYLTSVRHR</sequence>
<evidence type="ECO:0000256" key="1">
    <source>
        <dbReference type="SAM" id="MobiDB-lite"/>
    </source>
</evidence>
<comment type="caution">
    <text evidence="2">The sequence shown here is derived from an EMBL/GenBank/DDBJ whole genome shotgun (WGS) entry which is preliminary data.</text>
</comment>
<proteinExistence type="predicted"/>
<gene>
    <name evidence="2" type="ORF">PGTUg99_018345</name>
</gene>
<dbReference type="Proteomes" id="UP000325313">
    <property type="component" value="Unassembled WGS sequence"/>
</dbReference>